<feature type="domain" description="C2H2-type" evidence="13">
    <location>
        <begin position="431"/>
        <end position="460"/>
    </location>
</feature>
<evidence type="ECO:0000256" key="2">
    <source>
        <dbReference type="ARBA" id="ARBA00022723"/>
    </source>
</evidence>
<feature type="region of interest" description="Disordered" evidence="12">
    <location>
        <begin position="34"/>
        <end position="86"/>
    </location>
</feature>
<dbReference type="SUPFAM" id="SSF57667">
    <property type="entry name" value="beta-beta-alpha zinc fingers"/>
    <property type="match status" value="3"/>
</dbReference>
<protein>
    <recommendedName>
        <fullName evidence="13">C2H2-type domain-containing protein</fullName>
    </recommendedName>
</protein>
<comment type="caution">
    <text evidence="14">The sequence shown here is derived from an EMBL/GenBank/DDBJ whole genome shotgun (WGS) entry which is preliminary data.</text>
</comment>
<dbReference type="SMART" id="SM00355">
    <property type="entry name" value="ZnF_C2H2"/>
    <property type="match status" value="5"/>
</dbReference>
<keyword evidence="5" id="KW-0862">Zinc</keyword>
<dbReference type="GO" id="GO:0005667">
    <property type="term" value="C:transcription regulator complex"/>
    <property type="evidence" value="ECO:0007669"/>
    <property type="project" value="TreeGrafter"/>
</dbReference>
<evidence type="ECO:0000256" key="9">
    <source>
        <dbReference type="ARBA" id="ARBA00023163"/>
    </source>
</evidence>
<dbReference type="GO" id="GO:0045893">
    <property type="term" value="P:positive regulation of DNA-templated transcription"/>
    <property type="evidence" value="ECO:0007669"/>
    <property type="project" value="UniProtKB-ARBA"/>
</dbReference>
<keyword evidence="2" id="KW-0479">Metal-binding</keyword>
<evidence type="ECO:0000256" key="3">
    <source>
        <dbReference type="ARBA" id="ARBA00022737"/>
    </source>
</evidence>
<dbReference type="GO" id="GO:0000978">
    <property type="term" value="F:RNA polymerase II cis-regulatory region sequence-specific DNA binding"/>
    <property type="evidence" value="ECO:0007669"/>
    <property type="project" value="TreeGrafter"/>
</dbReference>
<dbReference type="GO" id="GO:0000981">
    <property type="term" value="F:DNA-binding transcription factor activity, RNA polymerase II-specific"/>
    <property type="evidence" value="ECO:0007669"/>
    <property type="project" value="TreeGrafter"/>
</dbReference>
<dbReference type="GO" id="GO:0008270">
    <property type="term" value="F:zinc ion binding"/>
    <property type="evidence" value="ECO:0007669"/>
    <property type="project" value="UniProtKB-KW"/>
</dbReference>
<feature type="region of interest" description="Disordered" evidence="12">
    <location>
        <begin position="548"/>
        <end position="567"/>
    </location>
</feature>
<accession>A0A811N0J9</accession>
<keyword evidence="4 11" id="KW-0863">Zinc-finger</keyword>
<dbReference type="FunFam" id="3.30.160.60:FF:000125">
    <property type="entry name" value="Putative zinc finger protein 143"/>
    <property type="match status" value="1"/>
</dbReference>
<keyword evidence="15" id="KW-1185">Reference proteome</keyword>
<keyword evidence="6" id="KW-0805">Transcription regulation</keyword>
<dbReference type="Proteomes" id="UP000604825">
    <property type="component" value="Unassembled WGS sequence"/>
</dbReference>
<evidence type="ECO:0000256" key="11">
    <source>
        <dbReference type="PROSITE-ProRule" id="PRU00042"/>
    </source>
</evidence>
<feature type="compositionally biased region" description="Low complexity" evidence="12">
    <location>
        <begin position="64"/>
        <end position="86"/>
    </location>
</feature>
<name>A0A811N0J9_9POAL</name>
<dbReference type="InterPro" id="IPR013087">
    <property type="entry name" value="Znf_C2H2_type"/>
</dbReference>
<dbReference type="OrthoDB" id="3437960at2759"/>
<evidence type="ECO:0000256" key="10">
    <source>
        <dbReference type="ARBA" id="ARBA00023242"/>
    </source>
</evidence>
<feature type="region of interest" description="Disordered" evidence="12">
    <location>
        <begin position="110"/>
        <end position="130"/>
    </location>
</feature>
<gene>
    <name evidence="14" type="ORF">NCGR_LOCUS10633</name>
</gene>
<dbReference type="Pfam" id="PF00096">
    <property type="entry name" value="zf-C2H2"/>
    <property type="match status" value="4"/>
</dbReference>
<dbReference type="GO" id="GO:0031519">
    <property type="term" value="C:PcG protein complex"/>
    <property type="evidence" value="ECO:0007669"/>
    <property type="project" value="TreeGrafter"/>
</dbReference>
<dbReference type="PANTHER" id="PTHR14003:SF12">
    <property type="entry name" value="OS05G0106000 PROTEIN"/>
    <property type="match status" value="1"/>
</dbReference>
<dbReference type="SUPFAM" id="SSF53098">
    <property type="entry name" value="Ribonuclease H-like"/>
    <property type="match status" value="1"/>
</dbReference>
<keyword evidence="7" id="KW-0238">DNA-binding</keyword>
<dbReference type="PANTHER" id="PTHR14003">
    <property type="entry name" value="TRANSCRIPTIONAL REPRESSOR PROTEIN YY"/>
    <property type="match status" value="1"/>
</dbReference>
<feature type="region of interest" description="Disordered" evidence="12">
    <location>
        <begin position="585"/>
        <end position="650"/>
    </location>
</feature>
<keyword evidence="8" id="KW-0010">Activator</keyword>
<dbReference type="AlphaFoldDB" id="A0A811N0J9"/>
<dbReference type="EMBL" id="CAJGYO010000002">
    <property type="protein sequence ID" value="CAD6215370.1"/>
    <property type="molecule type" value="Genomic_DNA"/>
</dbReference>
<evidence type="ECO:0000313" key="14">
    <source>
        <dbReference type="EMBL" id="CAD6215370.1"/>
    </source>
</evidence>
<evidence type="ECO:0000256" key="12">
    <source>
        <dbReference type="SAM" id="MobiDB-lite"/>
    </source>
</evidence>
<evidence type="ECO:0000313" key="15">
    <source>
        <dbReference type="Proteomes" id="UP000604825"/>
    </source>
</evidence>
<dbReference type="GO" id="GO:0000785">
    <property type="term" value="C:chromatin"/>
    <property type="evidence" value="ECO:0007669"/>
    <property type="project" value="TreeGrafter"/>
</dbReference>
<feature type="domain" description="C2H2-type" evidence="13">
    <location>
        <begin position="524"/>
        <end position="557"/>
    </location>
</feature>
<feature type="compositionally biased region" description="Basic and acidic residues" evidence="12">
    <location>
        <begin position="548"/>
        <end position="558"/>
    </location>
</feature>
<comment type="subcellular location">
    <subcellularLocation>
        <location evidence="1">Nucleus</location>
    </subcellularLocation>
</comment>
<feature type="domain" description="C2H2-type" evidence="13">
    <location>
        <begin position="372"/>
        <end position="401"/>
    </location>
</feature>
<evidence type="ECO:0000256" key="8">
    <source>
        <dbReference type="ARBA" id="ARBA00023159"/>
    </source>
</evidence>
<feature type="domain" description="C2H2-type" evidence="13">
    <location>
        <begin position="401"/>
        <end position="430"/>
    </location>
</feature>
<evidence type="ECO:0000256" key="7">
    <source>
        <dbReference type="ARBA" id="ARBA00023125"/>
    </source>
</evidence>
<feature type="domain" description="C2H2-type" evidence="13">
    <location>
        <begin position="461"/>
        <end position="485"/>
    </location>
</feature>
<evidence type="ECO:0000256" key="4">
    <source>
        <dbReference type="ARBA" id="ARBA00022771"/>
    </source>
</evidence>
<dbReference type="InterPro" id="IPR012337">
    <property type="entry name" value="RNaseH-like_sf"/>
</dbReference>
<organism evidence="14 15">
    <name type="scientific">Miscanthus lutarioriparius</name>
    <dbReference type="NCBI Taxonomy" id="422564"/>
    <lineage>
        <taxon>Eukaryota</taxon>
        <taxon>Viridiplantae</taxon>
        <taxon>Streptophyta</taxon>
        <taxon>Embryophyta</taxon>
        <taxon>Tracheophyta</taxon>
        <taxon>Spermatophyta</taxon>
        <taxon>Magnoliopsida</taxon>
        <taxon>Liliopsida</taxon>
        <taxon>Poales</taxon>
        <taxon>Poaceae</taxon>
        <taxon>PACMAD clade</taxon>
        <taxon>Panicoideae</taxon>
        <taxon>Andropogonodae</taxon>
        <taxon>Andropogoneae</taxon>
        <taxon>Saccharinae</taxon>
        <taxon>Miscanthus</taxon>
    </lineage>
</organism>
<dbReference type="PROSITE" id="PS50157">
    <property type="entry name" value="ZINC_FINGER_C2H2_2"/>
    <property type="match status" value="5"/>
</dbReference>
<dbReference type="Gene3D" id="3.30.160.60">
    <property type="entry name" value="Classic Zinc Finger"/>
    <property type="match status" value="5"/>
</dbReference>
<feature type="region of interest" description="Disordered" evidence="12">
    <location>
        <begin position="497"/>
        <end position="517"/>
    </location>
</feature>
<dbReference type="FunFam" id="3.30.160.60:FF:000071">
    <property type="entry name" value="Putative zinc finger protein 143"/>
    <property type="match status" value="1"/>
</dbReference>
<proteinExistence type="predicted"/>
<dbReference type="FunFam" id="3.30.160.60:FF:000221">
    <property type="entry name" value="Zinc finger protein 410"/>
    <property type="match status" value="1"/>
</dbReference>
<dbReference type="PROSITE" id="PS00028">
    <property type="entry name" value="ZINC_FINGER_C2H2_1"/>
    <property type="match status" value="5"/>
</dbReference>
<sequence>MGARESGGGAAWTATAAVEKWKSWRPQIVDGVLNEGGAATRSRGNRGGGHTQHQDLKNYFTTLSVGSSSAGSRPSTNESANATTSTAGEVVQENEAMQFVATDLAHVDIGVDDAQPPEPQQRPQEEEQQEDEGIILITEFDPHVHIVVDPNPALRMPIERFHPNVQSDVRRAYLLRGPTQPIGHNFSIRDRDNIREELETFLVHVSRVDDFKSCHDLGSWATTMIANKKHILFPLVYHIIELALILPVATSSVERAFSAMHFIKTALRNKMGDEWLNNLLVCYTEKGILRNLHPVQLRTVYLKESFTMVKKYGATHAAHAGREQGSRRILRAHGKCSLFKWVREDGYRNSKENPRVLDVEAPKPEPTTEILFLCSYDNCGKSFVDVSALRKHAHVHNEKQYICTEPNCGKKFVDSSKLKRHYLIHTGQKDFVCPHPGCGKAFSLDFNLRSHLKTHALENYHICPFPACGKRFTSDFKLAAHVKSHEKIGTPIAVQHAPAPAAEKPRVAQKPSTPATTSYADRPYVCPYEGCDKAYIHSYKLNLHLKTQHPEHGQEENGKVGASAGQRAANEQTYQYNYAEVGEIAPNPKRSKHKVHSSKSYNAKTSRAMPSDIGGVRNKWPGKATYQDDSEETEEDGGNNDDDEETPDED</sequence>
<dbReference type="Pfam" id="PF05699">
    <property type="entry name" value="Dimer_Tnp_hAT"/>
    <property type="match status" value="1"/>
</dbReference>
<keyword evidence="3" id="KW-0677">Repeat</keyword>
<evidence type="ECO:0000256" key="6">
    <source>
        <dbReference type="ARBA" id="ARBA00023015"/>
    </source>
</evidence>
<keyword evidence="9" id="KW-0804">Transcription</keyword>
<dbReference type="InterPro" id="IPR008906">
    <property type="entry name" value="HATC_C_dom"/>
</dbReference>
<feature type="compositionally biased region" description="Acidic residues" evidence="12">
    <location>
        <begin position="628"/>
        <end position="650"/>
    </location>
</feature>
<dbReference type="GO" id="GO:0046983">
    <property type="term" value="F:protein dimerization activity"/>
    <property type="evidence" value="ECO:0007669"/>
    <property type="project" value="InterPro"/>
</dbReference>
<evidence type="ECO:0000259" key="13">
    <source>
        <dbReference type="PROSITE" id="PS50157"/>
    </source>
</evidence>
<keyword evidence="10" id="KW-0539">Nucleus</keyword>
<dbReference type="InterPro" id="IPR036236">
    <property type="entry name" value="Znf_C2H2_sf"/>
</dbReference>
<reference evidence="14" key="1">
    <citation type="submission" date="2020-10" db="EMBL/GenBank/DDBJ databases">
        <authorList>
            <person name="Han B."/>
            <person name="Lu T."/>
            <person name="Zhao Q."/>
            <person name="Huang X."/>
            <person name="Zhao Y."/>
        </authorList>
    </citation>
    <scope>NUCLEOTIDE SEQUENCE</scope>
</reference>
<evidence type="ECO:0000256" key="5">
    <source>
        <dbReference type="ARBA" id="ARBA00022833"/>
    </source>
</evidence>
<evidence type="ECO:0000256" key="1">
    <source>
        <dbReference type="ARBA" id="ARBA00004123"/>
    </source>
</evidence>